<protein>
    <submittedName>
        <fullName evidence="2 4">Uncharacterized protein</fullName>
    </submittedName>
</protein>
<name>A0A0M3JZ94_ANISI</name>
<dbReference type="Proteomes" id="UP000267096">
    <property type="component" value="Unassembled WGS sequence"/>
</dbReference>
<dbReference type="EMBL" id="UYRR01031343">
    <property type="protein sequence ID" value="VDK49253.1"/>
    <property type="molecule type" value="Genomic_DNA"/>
</dbReference>
<feature type="region of interest" description="Disordered" evidence="1">
    <location>
        <begin position="29"/>
        <end position="63"/>
    </location>
</feature>
<keyword evidence="3" id="KW-1185">Reference proteome</keyword>
<feature type="compositionally biased region" description="Low complexity" evidence="1">
    <location>
        <begin position="47"/>
        <end position="56"/>
    </location>
</feature>
<evidence type="ECO:0000256" key="1">
    <source>
        <dbReference type="SAM" id="MobiDB-lite"/>
    </source>
</evidence>
<evidence type="ECO:0000313" key="3">
    <source>
        <dbReference type="Proteomes" id="UP000267096"/>
    </source>
</evidence>
<feature type="compositionally biased region" description="Basic and acidic residues" evidence="1">
    <location>
        <begin position="37"/>
        <end position="46"/>
    </location>
</feature>
<evidence type="ECO:0000313" key="2">
    <source>
        <dbReference type="EMBL" id="VDK49253.1"/>
    </source>
</evidence>
<organism evidence="4">
    <name type="scientific">Anisakis simplex</name>
    <name type="common">Herring worm</name>
    <dbReference type="NCBI Taxonomy" id="6269"/>
    <lineage>
        <taxon>Eukaryota</taxon>
        <taxon>Metazoa</taxon>
        <taxon>Ecdysozoa</taxon>
        <taxon>Nematoda</taxon>
        <taxon>Chromadorea</taxon>
        <taxon>Rhabditida</taxon>
        <taxon>Spirurina</taxon>
        <taxon>Ascaridomorpha</taxon>
        <taxon>Ascaridoidea</taxon>
        <taxon>Anisakidae</taxon>
        <taxon>Anisakis</taxon>
        <taxon>Anisakis simplex complex</taxon>
    </lineage>
</organism>
<sequence length="140" mass="16176">MLTRRTSITDMLARRRTSITEAFNRYKGFTTSGAPRTRKESADSEKLSSSSPSSAPQQRQRKISLSDVIHRRASLSEAFKHLEFTLFQIHFTDWYVLDHLNRNASCWVSPIDKSDQPYGFFGFWLTSVAQFFSTDLSRLD</sequence>
<accession>A0A0M3JZ94</accession>
<reference evidence="2 3" key="2">
    <citation type="submission" date="2018-11" db="EMBL/GenBank/DDBJ databases">
        <authorList>
            <consortium name="Pathogen Informatics"/>
        </authorList>
    </citation>
    <scope>NUCLEOTIDE SEQUENCE [LARGE SCALE GENOMIC DNA]</scope>
</reference>
<dbReference type="WBParaSite" id="ASIM_0001381001-mRNA-1">
    <property type="protein sequence ID" value="ASIM_0001381001-mRNA-1"/>
    <property type="gene ID" value="ASIM_0001381001"/>
</dbReference>
<reference evidence="4" key="1">
    <citation type="submission" date="2017-02" db="UniProtKB">
        <authorList>
            <consortium name="WormBaseParasite"/>
        </authorList>
    </citation>
    <scope>IDENTIFICATION</scope>
</reference>
<gene>
    <name evidence="2" type="ORF">ASIM_LOCUS13238</name>
</gene>
<evidence type="ECO:0000313" key="4">
    <source>
        <dbReference type="WBParaSite" id="ASIM_0001381001-mRNA-1"/>
    </source>
</evidence>
<dbReference type="AlphaFoldDB" id="A0A0M3JZ94"/>
<proteinExistence type="predicted"/>